<evidence type="ECO:0000313" key="6">
    <source>
        <dbReference type="EMBL" id="CAB4217365.1"/>
    </source>
</evidence>
<accession>A0A6J5RSX4</accession>
<gene>
    <name evidence="3" type="ORF">UFOVP1082_27</name>
    <name evidence="4" type="ORF">UFOVP1322_12</name>
    <name evidence="5" type="ORF">UFOVP1434_34</name>
    <name evidence="7" type="ORF">UFOVP1529_48</name>
    <name evidence="6" type="ORF">UFOVP1593_27</name>
    <name evidence="1" type="ORF">UFOVP906_5</name>
    <name evidence="2" type="ORF">UFOVP992_31</name>
</gene>
<dbReference type="EMBL" id="LR797256">
    <property type="protein sequence ID" value="CAB4197266.1"/>
    <property type="molecule type" value="Genomic_DNA"/>
</dbReference>
<dbReference type="EMBL" id="LR797035">
    <property type="protein sequence ID" value="CAB4183283.1"/>
    <property type="molecule type" value="Genomic_DNA"/>
</dbReference>
<evidence type="ECO:0000313" key="5">
    <source>
        <dbReference type="EMBL" id="CAB4212659.1"/>
    </source>
</evidence>
<proteinExistence type="predicted"/>
<dbReference type="EMBL" id="LR797385">
    <property type="protein sequence ID" value="CAB4212659.1"/>
    <property type="molecule type" value="Genomic_DNA"/>
</dbReference>
<dbReference type="EMBL" id="LR797447">
    <property type="protein sequence ID" value="CAB4217365.1"/>
    <property type="molecule type" value="Genomic_DNA"/>
</dbReference>
<evidence type="ECO:0000313" key="7">
    <source>
        <dbReference type="EMBL" id="CAB5227378.1"/>
    </source>
</evidence>
<dbReference type="EMBL" id="LR796850">
    <property type="protein sequence ID" value="CAB4169803.1"/>
    <property type="molecule type" value="Genomic_DNA"/>
</dbReference>
<organism evidence="4">
    <name type="scientific">uncultured Caudovirales phage</name>
    <dbReference type="NCBI Taxonomy" id="2100421"/>
    <lineage>
        <taxon>Viruses</taxon>
        <taxon>Duplodnaviria</taxon>
        <taxon>Heunggongvirae</taxon>
        <taxon>Uroviricota</taxon>
        <taxon>Caudoviricetes</taxon>
        <taxon>Peduoviridae</taxon>
        <taxon>Maltschvirus</taxon>
        <taxon>Maltschvirus maltsch</taxon>
    </lineage>
</organism>
<reference evidence="4" key="1">
    <citation type="submission" date="2020-05" db="EMBL/GenBank/DDBJ databases">
        <authorList>
            <person name="Chiriac C."/>
            <person name="Salcher M."/>
            <person name="Ghai R."/>
            <person name="Kavagutti S V."/>
        </authorList>
    </citation>
    <scope>NUCLEOTIDE SEQUENCE</scope>
</reference>
<dbReference type="EMBL" id="LR798371">
    <property type="protein sequence ID" value="CAB5227378.1"/>
    <property type="molecule type" value="Genomic_DNA"/>
</dbReference>
<protein>
    <submittedName>
        <fullName evidence="4">Uncharacterized protein</fullName>
    </submittedName>
</protein>
<evidence type="ECO:0000313" key="4">
    <source>
        <dbReference type="EMBL" id="CAB4197266.1"/>
    </source>
</evidence>
<dbReference type="EMBL" id="LR796936">
    <property type="protein sequence ID" value="CAB4176442.1"/>
    <property type="molecule type" value="Genomic_DNA"/>
</dbReference>
<evidence type="ECO:0000313" key="3">
    <source>
        <dbReference type="EMBL" id="CAB4183283.1"/>
    </source>
</evidence>
<evidence type="ECO:0000313" key="1">
    <source>
        <dbReference type="EMBL" id="CAB4169803.1"/>
    </source>
</evidence>
<name>A0A6J5RSX4_9CAUD</name>
<sequence length="77" mass="8760">MNRPLHIIANEISRTWPKVNYAAKPYLSAMATIHDIGDNYYNDSARSVVRYFLANSGTWRGEDAKRIKSELKSMAAI</sequence>
<evidence type="ECO:0000313" key="2">
    <source>
        <dbReference type="EMBL" id="CAB4176442.1"/>
    </source>
</evidence>